<feature type="non-terminal residue" evidence="2">
    <location>
        <position position="1"/>
    </location>
</feature>
<proteinExistence type="predicted"/>
<dbReference type="InParanoid" id="G4ZFD3"/>
<dbReference type="Gene3D" id="2.170.270.10">
    <property type="entry name" value="SET domain"/>
    <property type="match status" value="1"/>
</dbReference>
<dbReference type="SMR" id="G4ZFD3"/>
<dbReference type="Proteomes" id="UP000002640">
    <property type="component" value="Unassembled WGS sequence"/>
</dbReference>
<dbReference type="InterPro" id="IPR001214">
    <property type="entry name" value="SET_dom"/>
</dbReference>
<dbReference type="GeneID" id="20657768"/>
<reference evidence="2 3" key="1">
    <citation type="journal article" date="2006" name="Science">
        <title>Phytophthora genome sequences uncover evolutionary origins and mechanisms of pathogenesis.</title>
        <authorList>
            <person name="Tyler B.M."/>
            <person name="Tripathy S."/>
            <person name="Zhang X."/>
            <person name="Dehal P."/>
            <person name="Jiang R.H."/>
            <person name="Aerts A."/>
            <person name="Arredondo F.D."/>
            <person name="Baxter L."/>
            <person name="Bensasson D."/>
            <person name="Beynon J.L."/>
            <person name="Chapman J."/>
            <person name="Damasceno C.M."/>
            <person name="Dorrance A.E."/>
            <person name="Dou D."/>
            <person name="Dickerman A.W."/>
            <person name="Dubchak I.L."/>
            <person name="Garbelotto M."/>
            <person name="Gijzen M."/>
            <person name="Gordon S.G."/>
            <person name="Govers F."/>
            <person name="Grunwald N.J."/>
            <person name="Huang W."/>
            <person name="Ivors K.L."/>
            <person name="Jones R.W."/>
            <person name="Kamoun S."/>
            <person name="Krampis K."/>
            <person name="Lamour K.H."/>
            <person name="Lee M.K."/>
            <person name="McDonald W.H."/>
            <person name="Medina M."/>
            <person name="Meijer H.J."/>
            <person name="Nordberg E.K."/>
            <person name="Maclean D.J."/>
            <person name="Ospina-Giraldo M.D."/>
            <person name="Morris P.F."/>
            <person name="Phuntumart V."/>
            <person name="Putnam N.H."/>
            <person name="Rash S."/>
            <person name="Rose J.K."/>
            <person name="Sakihama Y."/>
            <person name="Salamov A.A."/>
            <person name="Savidor A."/>
            <person name="Scheuring C.F."/>
            <person name="Smith B.M."/>
            <person name="Sobral B.W."/>
            <person name="Terry A."/>
            <person name="Torto-Alalibo T.A."/>
            <person name="Win J."/>
            <person name="Xu Z."/>
            <person name="Zhang H."/>
            <person name="Grigoriev I.V."/>
            <person name="Rokhsar D.S."/>
            <person name="Boore J.L."/>
        </authorList>
    </citation>
    <scope>NUCLEOTIDE SEQUENCE [LARGE SCALE GENOMIC DNA]</scope>
    <source>
        <strain evidence="2 3">P6497</strain>
    </source>
</reference>
<dbReference type="InterPro" id="IPR046341">
    <property type="entry name" value="SET_dom_sf"/>
</dbReference>
<dbReference type="AlphaFoldDB" id="G4ZFD3"/>
<dbReference type="RefSeq" id="XP_009526080.1">
    <property type="nucleotide sequence ID" value="XM_009527785.1"/>
</dbReference>
<sequence>WCDCPSPCRVDSCRNSLMHLYCNINCCPNMRGLMRFVNHSCQPVAKFVEVANGRRTTVVVASPQDIHRGKEVIVDYDDLWFVCRCGPDGCRHRNIQDAQDP</sequence>
<dbReference type="SUPFAM" id="SSF82199">
    <property type="entry name" value="SET domain"/>
    <property type="match status" value="1"/>
</dbReference>
<feature type="domain" description="SET" evidence="1">
    <location>
        <begin position="26"/>
        <end position="76"/>
    </location>
</feature>
<dbReference type="EMBL" id="JH159154">
    <property type="protein sequence ID" value="EGZ17022.1"/>
    <property type="molecule type" value="Genomic_DNA"/>
</dbReference>
<gene>
    <name evidence="2" type="ORF">PHYSODRAFT_499938</name>
</gene>
<protein>
    <recommendedName>
        <fullName evidence="1">SET domain-containing protein</fullName>
    </recommendedName>
</protein>
<dbReference type="OMA" id="NINCCPN"/>
<dbReference type="KEGG" id="psoj:PHYSODRAFT_499938"/>
<dbReference type="Pfam" id="PF00856">
    <property type="entry name" value="SET"/>
    <property type="match status" value="1"/>
</dbReference>
<evidence type="ECO:0000313" key="3">
    <source>
        <dbReference type="Proteomes" id="UP000002640"/>
    </source>
</evidence>
<accession>G4ZFD3</accession>
<evidence type="ECO:0000259" key="1">
    <source>
        <dbReference type="Pfam" id="PF00856"/>
    </source>
</evidence>
<name>G4ZFD3_PHYSP</name>
<organism evidence="2 3">
    <name type="scientific">Phytophthora sojae (strain P6497)</name>
    <name type="common">Soybean stem and root rot agent</name>
    <name type="synonym">Phytophthora megasperma f. sp. glycines</name>
    <dbReference type="NCBI Taxonomy" id="1094619"/>
    <lineage>
        <taxon>Eukaryota</taxon>
        <taxon>Sar</taxon>
        <taxon>Stramenopiles</taxon>
        <taxon>Oomycota</taxon>
        <taxon>Peronosporomycetes</taxon>
        <taxon>Peronosporales</taxon>
        <taxon>Peronosporaceae</taxon>
        <taxon>Phytophthora</taxon>
    </lineage>
</organism>
<keyword evidence="3" id="KW-1185">Reference proteome</keyword>
<evidence type="ECO:0000313" key="2">
    <source>
        <dbReference type="EMBL" id="EGZ17022.1"/>
    </source>
</evidence>